<protein>
    <submittedName>
        <fullName evidence="1">Uncharacterized protein</fullName>
    </submittedName>
</protein>
<comment type="caution">
    <text evidence="1">The sequence shown here is derived from an EMBL/GenBank/DDBJ whole genome shotgun (WGS) entry which is preliminary data.</text>
</comment>
<proteinExistence type="predicted"/>
<feature type="non-terminal residue" evidence="1">
    <location>
        <position position="1"/>
    </location>
</feature>
<name>X0T8S9_9ZZZZ</name>
<feature type="non-terminal residue" evidence="1">
    <location>
        <position position="100"/>
    </location>
</feature>
<dbReference type="EMBL" id="BARS01014060">
    <property type="protein sequence ID" value="GAF89614.1"/>
    <property type="molecule type" value="Genomic_DNA"/>
</dbReference>
<organism evidence="1">
    <name type="scientific">marine sediment metagenome</name>
    <dbReference type="NCBI Taxonomy" id="412755"/>
    <lineage>
        <taxon>unclassified sequences</taxon>
        <taxon>metagenomes</taxon>
        <taxon>ecological metagenomes</taxon>
    </lineage>
</organism>
<dbReference type="AlphaFoldDB" id="X0T8S9"/>
<accession>X0T8S9</accession>
<reference evidence="1" key="1">
    <citation type="journal article" date="2014" name="Front. Microbiol.">
        <title>High frequency of phylogenetically diverse reductive dehalogenase-homologous genes in deep subseafloor sedimentary metagenomes.</title>
        <authorList>
            <person name="Kawai M."/>
            <person name="Futagami T."/>
            <person name="Toyoda A."/>
            <person name="Takaki Y."/>
            <person name="Nishi S."/>
            <person name="Hori S."/>
            <person name="Arai W."/>
            <person name="Tsubouchi T."/>
            <person name="Morono Y."/>
            <person name="Uchiyama I."/>
            <person name="Ito T."/>
            <person name="Fujiyama A."/>
            <person name="Inagaki F."/>
            <person name="Takami H."/>
        </authorList>
    </citation>
    <scope>NUCLEOTIDE SEQUENCE</scope>
    <source>
        <strain evidence="1">Expedition CK06-06</strain>
    </source>
</reference>
<sequence length="100" mass="10734">PITLEMPTGVQDPVFGGYNLSIDPNAAFDPRSPQNQQQARRALMGYASHARDFPNMLTGYPAYAQAVMEAAAGFGGGGPWTPEQRAILEPLIAQAMQEQA</sequence>
<evidence type="ECO:0000313" key="1">
    <source>
        <dbReference type="EMBL" id="GAF89614.1"/>
    </source>
</evidence>
<gene>
    <name evidence="1" type="ORF">S01H1_23982</name>
</gene>